<keyword evidence="7 9" id="KW-1133">Transmembrane helix</keyword>
<reference evidence="16" key="13">
    <citation type="submission" date="2023-05" db="EMBL/GenBank/DDBJ databases">
        <title>Efficient inhibition of multidrug-resistant Escherichia coli by a new antibiotic combination.</title>
        <authorList>
            <person name="Lin T."/>
        </authorList>
    </citation>
    <scope>NUCLEOTIDE SEQUENCE</scope>
    <source>
        <strain evidence="16">YmmD45</strain>
    </source>
</reference>
<dbReference type="AlphaFoldDB" id="A0A024L884"/>
<dbReference type="InterPro" id="IPR004703">
    <property type="entry name" value="PTS_sugar-sp_permease"/>
</dbReference>
<dbReference type="EMBL" id="UGDC01000003">
    <property type="protein sequence ID" value="STJ82762.1"/>
    <property type="molecule type" value="Genomic_DNA"/>
</dbReference>
<accession>A0A024L884</accession>
<dbReference type="Proteomes" id="UP000842519">
    <property type="component" value="Unassembled WGS sequence"/>
</dbReference>
<dbReference type="Proteomes" id="UP000460351">
    <property type="component" value="Unassembled WGS sequence"/>
</dbReference>
<reference evidence="14" key="11">
    <citation type="submission" date="2019-11" db="EMBL/GenBank/DDBJ databases">
        <authorList>
            <consortium name="NCBI Pathogen Detection Project"/>
        </authorList>
    </citation>
    <scope>NUCLEOTIDE SEQUENCE</scope>
    <source>
        <strain evidence="14">Ecoli[ST-405]</strain>
    </source>
</reference>
<evidence type="ECO:0000313" key="36">
    <source>
        <dbReference type="Proteomes" id="UP000842519"/>
    </source>
</evidence>
<dbReference type="InterPro" id="IPR013853">
    <property type="entry name" value="EIIC-GAT"/>
</dbReference>
<dbReference type="Proteomes" id="UP000249482">
    <property type="component" value="Unassembled WGS sequence"/>
</dbReference>
<evidence type="ECO:0000313" key="14">
    <source>
        <dbReference type="EMBL" id="HAJ5805120.1"/>
    </source>
</evidence>
<dbReference type="Proteomes" id="UP001223829">
    <property type="component" value="Unassembled WGS sequence"/>
</dbReference>
<dbReference type="EMBL" id="AATJQG010000011">
    <property type="protein sequence ID" value="EFM0516771.1"/>
    <property type="molecule type" value="Genomic_DNA"/>
</dbReference>
<keyword evidence="6 9" id="KW-0812">Transmembrane</keyword>
<dbReference type="EMBL" id="UGCU01000001">
    <property type="protein sequence ID" value="STJ13649.1"/>
    <property type="molecule type" value="Genomic_DNA"/>
</dbReference>
<sequence>MFDYILSLGGTVFVPIIMIVIGLIFRIPWLQAIKAGVTVGIGFVGMGLVIVMAIDSLSPPIKVMIERFGLALHVFDVGAGPASGVGYATAIGAMIIPVIFLLNVAMLVTRLTKTMNVDIYNYWHYAITGTVVQLMTGSLIYGVLGAICHAALSLKMADWTAKRVQNIVGLEGISIPQGYGSSSVPLFVLLDAIYEKIPFMKGRNIDAQEIQKRYGMVGDPVIIGVVLGLIFGLAAGEGFKGCASLMITVAAIMVLFPRMIRLIVEGLLPISDGARKFFQKYFKGREVYIGLDTAVTLGHPTTIAVGLLLIPIMLILASILPGNKVLPLADLPVAPFFICMATVIHRGDLVRTLISGVIVMITVLLIATQFAPYFTEMALKGGFSFAGESAQISALSVGNMFGWSISELMSLGIIGVVVAVGIVASVVLFLRKRELSE</sequence>
<feature type="transmembrane region" description="Helical" evidence="9">
    <location>
        <begin position="325"/>
        <end position="344"/>
    </location>
</feature>
<feature type="transmembrane region" description="Helical" evidence="9">
    <location>
        <begin position="130"/>
        <end position="152"/>
    </location>
</feature>
<dbReference type="OMA" id="FNLMARP"/>
<feature type="transmembrane region" description="Helical" evidence="9">
    <location>
        <begin position="214"/>
        <end position="235"/>
    </location>
</feature>
<organism evidence="17 34">
    <name type="scientific">Escherichia coli</name>
    <dbReference type="NCBI Taxonomy" id="562"/>
    <lineage>
        <taxon>Bacteria</taxon>
        <taxon>Pseudomonadati</taxon>
        <taxon>Pseudomonadota</taxon>
        <taxon>Gammaproteobacteria</taxon>
        <taxon>Enterobacterales</taxon>
        <taxon>Enterobacteriaceae</taxon>
        <taxon>Escherichia</taxon>
    </lineage>
</organism>
<reference evidence="11 26" key="2">
    <citation type="submission" date="2017-10" db="EMBL/GenBank/DDBJ databases">
        <title>mcr-1 positive E.coli isolates in China.</title>
        <authorList>
            <person name="Li B."/>
            <person name="Wang X."/>
        </authorList>
    </citation>
    <scope>NUCLEOTIDE SEQUENCE [LARGE SCALE GENOMIC DNA]</scope>
    <source>
        <strain evidence="11 26">14EC029</strain>
    </source>
</reference>
<gene>
    <name evidence="21" type="primary">gatC_3</name>
    <name evidence="23" type="synonym">gatC</name>
    <name evidence="22" type="synonym">gatC_2</name>
    <name evidence="16" type="synonym">sgcC</name>
    <name evidence="18" type="ORF">CCS08_09655</name>
    <name evidence="13" type="ORF">CF22_002782</name>
    <name evidence="11" type="ORF">CR538_22180</name>
    <name evidence="19" type="ORF">DNQ45_04815</name>
    <name evidence="12" type="ORF">DS732_03835</name>
    <name evidence="20" type="ORF">DU321_24590</name>
    <name evidence="17" type="ORF">E4K51_18075</name>
    <name evidence="24" type="ORF">FV293_24455</name>
    <name evidence="14" type="ORF">HLZ39_11470</name>
    <name evidence="15" type="ORF">IH772_21225</name>
    <name evidence="22" type="ORF">NCTC9045_05056</name>
    <name evidence="21" type="ORF">NCTC9077_05453</name>
    <name evidence="23" type="ORF">NCTC9117_05385</name>
    <name evidence="16" type="ORF">QO046_19835</name>
</gene>
<feature type="domain" description="PTS EIIC type-2" evidence="10">
    <location>
        <begin position="2"/>
        <end position="437"/>
    </location>
</feature>
<reference evidence="13 35" key="7">
    <citation type="submission" date="2018-08" db="EMBL/GenBank/DDBJ databases">
        <authorList>
            <consortium name="GenomeTrakr network: Whole genome sequencing for foodborne pathogen traceback"/>
        </authorList>
    </citation>
    <scope>NUCLEOTIDE SEQUENCE [LARGE SCALE GENOMIC DNA]</scope>
    <source>
        <strain evidence="13 35">AZ-TG60901</strain>
    </source>
</reference>
<evidence type="ECO:0000313" key="29">
    <source>
        <dbReference type="Proteomes" id="UP000254503"/>
    </source>
</evidence>
<evidence type="ECO:0000313" key="30">
    <source>
        <dbReference type="Proteomes" id="UP000254785"/>
    </source>
</evidence>
<dbReference type="EMBL" id="QKWZ01000097">
    <property type="protein sequence ID" value="PZT67373.1"/>
    <property type="molecule type" value="Genomic_DNA"/>
</dbReference>
<dbReference type="EMBL" id="JACZOI010000086">
    <property type="protein sequence ID" value="MBE0979774.1"/>
    <property type="molecule type" value="Genomic_DNA"/>
</dbReference>
<dbReference type="RefSeq" id="WP_000460843.1">
    <property type="nucleotide sequence ID" value="NZ_AP019803.1"/>
</dbReference>
<evidence type="ECO:0000256" key="3">
    <source>
        <dbReference type="ARBA" id="ARBA00022475"/>
    </source>
</evidence>
<evidence type="ECO:0000256" key="8">
    <source>
        <dbReference type="ARBA" id="ARBA00023136"/>
    </source>
</evidence>
<evidence type="ECO:0000313" key="13">
    <source>
        <dbReference type="EMBL" id="EFM0516771.1"/>
    </source>
</evidence>
<evidence type="ECO:0000313" key="21">
    <source>
        <dbReference type="EMBL" id="STJ13649.1"/>
    </source>
</evidence>
<evidence type="ECO:0000313" key="25">
    <source>
        <dbReference type="Proteomes" id="UP000197270"/>
    </source>
</evidence>
<feature type="transmembrane region" description="Helical" evidence="9">
    <location>
        <begin position="353"/>
        <end position="374"/>
    </location>
</feature>
<dbReference type="EMBL" id="DABGKQ010000014">
    <property type="protein sequence ID" value="HAJ5805120.1"/>
    <property type="molecule type" value="Genomic_DNA"/>
</dbReference>
<dbReference type="EMBL" id="CP031546">
    <property type="protein sequence ID" value="AXO05552.1"/>
    <property type="molecule type" value="Genomic_DNA"/>
</dbReference>
<evidence type="ECO:0000256" key="4">
    <source>
        <dbReference type="ARBA" id="ARBA00022597"/>
    </source>
</evidence>
<dbReference type="Proteomes" id="UP000254495">
    <property type="component" value="Unassembled WGS sequence"/>
</dbReference>
<evidence type="ECO:0000313" key="20">
    <source>
        <dbReference type="EMBL" id="RRL39079.1"/>
    </source>
</evidence>
<dbReference type="GO" id="GO:0015577">
    <property type="term" value="F:galactitol transmembrane transporter activity"/>
    <property type="evidence" value="ECO:0007669"/>
    <property type="project" value="InterPro"/>
</dbReference>
<reference evidence="17 34" key="9">
    <citation type="journal article" date="2019" name="Microorganisms">
        <title>Characteristics of Carbapenem-Resistant and Colistin-Resistant Escherichia coli Co-Producing NDM-1 and MCR-1 from Pig Farms in China.</title>
        <authorList>
            <person name="Peng Z."/>
            <person name="Li X."/>
            <person name="Hu Z."/>
            <person name="Li Z."/>
            <person name="Lv Y."/>
            <person name="Lei M."/>
            <person name="Wu B."/>
            <person name="Chen H."/>
            <person name="Wang X."/>
        </authorList>
    </citation>
    <scope>NUCLEOTIDE SEQUENCE [LARGE SCALE GENOMIC DNA]</scope>
    <source>
        <strain evidence="17 34">RXD010</strain>
    </source>
</reference>
<evidence type="ECO:0000313" key="22">
    <source>
        <dbReference type="EMBL" id="STJ57046.1"/>
    </source>
</evidence>
<dbReference type="EMBL" id="CP024141">
    <property type="protein sequence ID" value="AUK02900.1"/>
    <property type="molecule type" value="Genomic_DNA"/>
</dbReference>
<keyword evidence="2" id="KW-0813">Transport</keyword>
<evidence type="ECO:0000256" key="2">
    <source>
        <dbReference type="ARBA" id="ARBA00022448"/>
    </source>
</evidence>
<keyword evidence="3" id="KW-1003">Cell membrane</keyword>
<protein>
    <submittedName>
        <fullName evidence="16">PTS sugar transporter subunit IIC SgcC</fullName>
    </submittedName>
    <submittedName>
        <fullName evidence="21">PTS system IIC component</fullName>
    </submittedName>
    <submittedName>
        <fullName evidence="17">Permease</fullName>
    </submittedName>
</protein>
<feature type="transmembrane region" description="Helical" evidence="9">
    <location>
        <begin position="247"/>
        <end position="268"/>
    </location>
</feature>
<dbReference type="InterPro" id="IPR013014">
    <property type="entry name" value="PTS_EIIC_2"/>
</dbReference>
<evidence type="ECO:0000313" key="34">
    <source>
        <dbReference type="Proteomes" id="UP000460351"/>
    </source>
</evidence>
<reference evidence="15" key="12">
    <citation type="submission" date="2020-09" db="EMBL/GenBank/DDBJ databases">
        <title>Emerging polyconal dissemination of OXA-244-producing E. coli in France.</title>
        <authorList>
            <person name="Emeraud C."/>
            <person name="Girlich D."/>
            <person name="Bonnin R.A."/>
            <person name="Jousset A.B."/>
            <person name="Naas T."/>
            <person name="Dortet L."/>
        </authorList>
    </citation>
    <scope>NUCLEOTIDE SEQUENCE</scope>
    <source>
        <strain evidence="15">225E3</strain>
    </source>
</reference>
<evidence type="ECO:0000256" key="9">
    <source>
        <dbReference type="SAM" id="Phobius"/>
    </source>
</evidence>
<name>A0A024L884_ECOLX</name>
<dbReference type="GO" id="GO:0005886">
    <property type="term" value="C:plasma membrane"/>
    <property type="evidence" value="ECO:0007669"/>
    <property type="project" value="UniProtKB-SubCell"/>
</dbReference>
<evidence type="ECO:0000256" key="7">
    <source>
        <dbReference type="ARBA" id="ARBA00022989"/>
    </source>
</evidence>
<evidence type="ECO:0000313" key="17">
    <source>
        <dbReference type="EMBL" id="MQS32027.1"/>
    </source>
</evidence>
<dbReference type="Proteomes" id="UP000254503">
    <property type="component" value="Unassembled WGS sequence"/>
</dbReference>
<feature type="transmembrane region" description="Helical" evidence="9">
    <location>
        <begin position="6"/>
        <end position="25"/>
    </location>
</feature>
<dbReference type="Proteomes" id="UP000197270">
    <property type="component" value="Unassembled WGS sequence"/>
</dbReference>
<keyword evidence="8 9" id="KW-0472">Membrane</keyword>
<reference evidence="24 33" key="10">
    <citation type="submission" date="2019-08" db="EMBL/GenBank/DDBJ databases">
        <title>Whole genome analysis of cultivated E. coli strains isolated from CD patients and healthy donors.</title>
        <authorList>
            <person name="Siniagina M.N."/>
            <person name="Markelova M.I."/>
            <person name="Laikov A.V."/>
            <person name="Boulygina E.A."/>
            <person name="Khusnutdinova D.R."/>
            <person name="Kharchenko A."/>
            <person name="Grigoryeva T.V."/>
        </authorList>
    </citation>
    <scope>NUCLEOTIDE SEQUENCE [LARGE SCALE GENOMIC DNA]</scope>
    <source>
        <strain evidence="24 33">1_45_11</strain>
    </source>
</reference>
<dbReference type="EMBL" id="JASMQD010000001">
    <property type="protein sequence ID" value="MDK2696555.1"/>
    <property type="molecule type" value="Genomic_DNA"/>
</dbReference>
<dbReference type="EMBL" id="SQQU01000026">
    <property type="protein sequence ID" value="MQS32027.1"/>
    <property type="molecule type" value="Genomic_DNA"/>
</dbReference>
<proteinExistence type="predicted"/>
<evidence type="ECO:0000313" key="27">
    <source>
        <dbReference type="Proteomes" id="UP000249482"/>
    </source>
</evidence>
<dbReference type="PANTHER" id="PTHR37324">
    <property type="entry name" value="PTS SYSTEM GALACTITOL-SPECIFIC EIIC COMPONENT"/>
    <property type="match status" value="1"/>
</dbReference>
<reference evidence="14 36" key="3">
    <citation type="journal article" date="2018" name="Genome Biol.">
        <title>SKESA: strategic k-mer extension for scrupulous assemblies.</title>
        <authorList>
            <person name="Souvorov A."/>
            <person name="Agarwala R."/>
            <person name="Lipman D.J."/>
        </authorList>
    </citation>
    <scope>NUCLEOTIDE SEQUENCE [LARGE SCALE GENOMIC DNA]</scope>
    <source>
        <strain evidence="36">ecoli[ST-405]</strain>
        <strain evidence="14">Ecoli[ST-405]</strain>
    </source>
</reference>
<dbReference type="Proteomes" id="UP000234238">
    <property type="component" value="Chromosome"/>
</dbReference>
<evidence type="ECO:0000259" key="10">
    <source>
        <dbReference type="PROSITE" id="PS51104"/>
    </source>
</evidence>
<reference evidence="18 25" key="1">
    <citation type="submission" date="2017-05" db="EMBL/GenBank/DDBJ databases">
        <title>Sequencing of Escherichia coli that cause persistent and transient Mastitis.</title>
        <authorList>
            <person name="Thacker T.C."/>
            <person name="Lippolis J.D."/>
            <person name="Brunelle B.W."/>
            <person name="Casey T.A."/>
            <person name="Reinhardt T.A."/>
            <person name="Sacco R.E."/>
            <person name="Holman D.B."/>
        </authorList>
    </citation>
    <scope>NUCLEOTIDE SEQUENCE [LARGE SCALE GENOMIC DNA]</scope>
    <source>
        <strain evidence="18 25">ECA-B</strain>
    </source>
</reference>
<comment type="subcellular location">
    <subcellularLocation>
        <location evidence="1">Cell membrane</location>
        <topology evidence="1">Multi-pass membrane protein</topology>
    </subcellularLocation>
</comment>
<dbReference type="Proteomes" id="UP000256244">
    <property type="component" value="Chromosome"/>
</dbReference>
<reference evidence="28 29" key="5">
    <citation type="submission" date="2018-06" db="EMBL/GenBank/DDBJ databases">
        <authorList>
            <consortium name="Pathogen Informatics"/>
            <person name="Doyle S."/>
        </authorList>
    </citation>
    <scope>NUCLEOTIDE SEQUENCE [LARGE SCALE GENOMIC DNA]</scope>
    <source>
        <strain evidence="22 29">NCTC9045</strain>
        <strain evidence="21 28">NCTC9077</strain>
        <strain evidence="23 30">NCTC9117</strain>
    </source>
</reference>
<dbReference type="PANTHER" id="PTHR37324:SF4">
    <property type="entry name" value="PERMEASE IIC COMPONENT-RELATED"/>
    <property type="match status" value="1"/>
</dbReference>
<evidence type="ECO:0000256" key="1">
    <source>
        <dbReference type="ARBA" id="ARBA00004651"/>
    </source>
</evidence>
<evidence type="ECO:0000313" key="19">
    <source>
        <dbReference type="EMBL" id="PZT67373.1"/>
    </source>
</evidence>
<evidence type="ECO:0000313" key="32">
    <source>
        <dbReference type="Proteomes" id="UP000272662"/>
    </source>
</evidence>
<evidence type="ECO:0000313" key="12">
    <source>
        <dbReference type="EMBL" id="AXO05552.1"/>
    </source>
</evidence>
<dbReference type="Pfam" id="PF03611">
    <property type="entry name" value="EIIC-GAT"/>
    <property type="match status" value="1"/>
</dbReference>
<dbReference type="NCBIfam" id="TIGR00827">
    <property type="entry name" value="EIIC-GAT"/>
    <property type="match status" value="1"/>
</dbReference>
<keyword evidence="5" id="KW-0598">Phosphotransferase system</keyword>
<reference evidence="20 32" key="8">
    <citation type="submission" date="2018-11" db="EMBL/GenBank/DDBJ databases">
        <title>E. coli isolates of the female bladder.</title>
        <authorList>
            <person name="Garretto A."/>
            <person name="Miller-Ensminger T."/>
            <person name="Wolfe A.J."/>
            <person name="Putonti C."/>
        </authorList>
    </citation>
    <scope>NUCLEOTIDE SEQUENCE [LARGE SCALE GENOMIC DNA]</scope>
    <source>
        <strain evidence="20 32">UMB1727</strain>
    </source>
</reference>
<dbReference type="Proteomes" id="UP000272662">
    <property type="component" value="Unassembled WGS sequence"/>
</dbReference>
<feature type="transmembrane region" description="Helical" evidence="9">
    <location>
        <begin position="172"/>
        <end position="194"/>
    </location>
</feature>
<evidence type="ECO:0000313" key="26">
    <source>
        <dbReference type="Proteomes" id="UP000234238"/>
    </source>
</evidence>
<feature type="transmembrane region" description="Helical" evidence="9">
    <location>
        <begin position="408"/>
        <end position="430"/>
    </location>
</feature>
<feature type="transmembrane region" description="Helical" evidence="9">
    <location>
        <begin position="85"/>
        <end position="109"/>
    </location>
</feature>
<dbReference type="Proteomes" id="UP000528504">
    <property type="component" value="Unassembled WGS sequence"/>
</dbReference>
<reference evidence="12 31" key="6">
    <citation type="submission" date="2018-08" db="EMBL/GenBank/DDBJ databases">
        <title>Complete genome sequencing and genomic characterization of five Escherichia coli strains co-producing MCR-1 and ESBLs from different origins in China.</title>
        <authorList>
            <person name="Bai L."/>
        </authorList>
    </citation>
    <scope>NUCLEOTIDE SEQUENCE [LARGE SCALE GENOMIC DNA]</scope>
    <source>
        <strain evidence="31">cq9</strain>
        <strain evidence="12">Cq9</strain>
    </source>
</reference>
<dbReference type="Proteomes" id="UP000321295">
    <property type="component" value="Unassembled WGS sequence"/>
</dbReference>
<dbReference type="EMBL" id="RRVG01000048">
    <property type="protein sequence ID" value="RRL39079.1"/>
    <property type="molecule type" value="Genomic_DNA"/>
</dbReference>
<dbReference type="EMBL" id="UGDD01000002">
    <property type="protein sequence ID" value="STJ57046.1"/>
    <property type="molecule type" value="Genomic_DNA"/>
</dbReference>
<feature type="transmembrane region" description="Helical" evidence="9">
    <location>
        <begin position="32"/>
        <end position="54"/>
    </location>
</feature>
<evidence type="ECO:0000313" key="24">
    <source>
        <dbReference type="EMBL" id="TXQ29510.1"/>
    </source>
</evidence>
<evidence type="ECO:0000313" key="28">
    <source>
        <dbReference type="Proteomes" id="UP000254495"/>
    </source>
</evidence>
<reference evidence="19 27" key="4">
    <citation type="submission" date="2018-06" db="EMBL/GenBank/DDBJ databases">
        <title>Draft genome sequence of mcr-1-harboring Escherichia coli isolated from wound infection of a hospitalized patient, in Bolivia.</title>
        <authorList>
            <person name="Munoz M.E."/>
            <person name="Moura Q."/>
            <person name="Ventura P.R.M."/>
            <person name="Bustos L.R."/>
            <person name="Ovando B.G."/>
            <person name="Terrazas D.I.V."/>
            <person name="Yarhui N.B."/>
            <person name="Cerdeira L."/>
            <person name="Lincopan N."/>
        </authorList>
    </citation>
    <scope>NUCLEOTIDE SEQUENCE [LARGE SCALE GENOMIC DNA]</scope>
    <source>
        <strain evidence="19 27">EcMLT</strain>
    </source>
</reference>
<evidence type="ECO:0000313" key="23">
    <source>
        <dbReference type="EMBL" id="STJ82762.1"/>
    </source>
</evidence>
<dbReference type="EMBL" id="NHTF01000027">
    <property type="protein sequence ID" value="OWW55621.1"/>
    <property type="molecule type" value="Genomic_DNA"/>
</dbReference>
<dbReference type="GO" id="GO:0009401">
    <property type="term" value="P:phosphoenolpyruvate-dependent sugar phosphotransferase system"/>
    <property type="evidence" value="ECO:0007669"/>
    <property type="project" value="UniProtKB-KW"/>
</dbReference>
<dbReference type="PROSITE" id="PS51104">
    <property type="entry name" value="PTS_EIIC_TYPE_2"/>
    <property type="match status" value="1"/>
</dbReference>
<dbReference type="Proteomes" id="UP000254785">
    <property type="component" value="Unassembled WGS sequence"/>
</dbReference>
<dbReference type="PIRSF" id="PIRSF006304">
    <property type="entry name" value="GatC"/>
    <property type="match status" value="1"/>
</dbReference>
<evidence type="ECO:0000313" key="16">
    <source>
        <dbReference type="EMBL" id="MDK2696555.1"/>
    </source>
</evidence>
<dbReference type="EMBL" id="VRXD01000051">
    <property type="protein sequence ID" value="TXQ29510.1"/>
    <property type="molecule type" value="Genomic_DNA"/>
</dbReference>
<evidence type="ECO:0000313" key="33">
    <source>
        <dbReference type="Proteomes" id="UP000321295"/>
    </source>
</evidence>
<evidence type="ECO:0000313" key="11">
    <source>
        <dbReference type="EMBL" id="AUK02900.1"/>
    </source>
</evidence>
<keyword evidence="4 16" id="KW-0762">Sugar transport</keyword>
<evidence type="ECO:0000313" key="15">
    <source>
        <dbReference type="EMBL" id="MBE0979774.1"/>
    </source>
</evidence>
<evidence type="ECO:0000256" key="6">
    <source>
        <dbReference type="ARBA" id="ARBA00022692"/>
    </source>
</evidence>
<evidence type="ECO:0000313" key="31">
    <source>
        <dbReference type="Proteomes" id="UP000256244"/>
    </source>
</evidence>
<feature type="transmembrane region" description="Helical" evidence="9">
    <location>
        <begin position="289"/>
        <end position="319"/>
    </location>
</feature>
<evidence type="ECO:0000256" key="5">
    <source>
        <dbReference type="ARBA" id="ARBA00022683"/>
    </source>
</evidence>
<evidence type="ECO:0000313" key="35">
    <source>
        <dbReference type="Proteomes" id="UP000528504"/>
    </source>
</evidence>
<dbReference type="Proteomes" id="UP000640866">
    <property type="component" value="Unassembled WGS sequence"/>
</dbReference>
<evidence type="ECO:0000313" key="18">
    <source>
        <dbReference type="EMBL" id="OWW55621.1"/>
    </source>
</evidence>